<dbReference type="eggNOG" id="ENOG502S24E">
    <property type="taxonomic scope" value="Eukaryota"/>
</dbReference>
<sequence length="185" mass="18601">MAAAPVAGTSTSSSSSSSASIRSRCFLLQASKPSWGKQQLAQAAAVVGGRRRAAAAAAAGLPVAETAAACVAAVGVAATALSLLVGRAPAAAGEEQQQNEVNQQECSDCGGTGLCPRCKGEGFVFKQLPEDAATRARKAAKNMATRYTAGLPTKWTYCNRCSSTRSCTTCAGSGSISATKPPPTN</sequence>
<evidence type="ECO:0000313" key="3">
    <source>
        <dbReference type="Proteomes" id="UP000032180"/>
    </source>
</evidence>
<organism evidence="2 3">
    <name type="scientific">Leersia perrieri</name>
    <dbReference type="NCBI Taxonomy" id="77586"/>
    <lineage>
        <taxon>Eukaryota</taxon>
        <taxon>Viridiplantae</taxon>
        <taxon>Streptophyta</taxon>
        <taxon>Embryophyta</taxon>
        <taxon>Tracheophyta</taxon>
        <taxon>Spermatophyta</taxon>
        <taxon>Magnoliopsida</taxon>
        <taxon>Liliopsida</taxon>
        <taxon>Poales</taxon>
        <taxon>Poaceae</taxon>
        <taxon>BOP clade</taxon>
        <taxon>Oryzoideae</taxon>
        <taxon>Oryzeae</taxon>
        <taxon>Oryzinae</taxon>
        <taxon>Leersia</taxon>
    </lineage>
</organism>
<dbReference type="PANTHER" id="PTHR37230:SF1">
    <property type="entry name" value="OS06G0731300 PROTEIN"/>
    <property type="match status" value="1"/>
</dbReference>
<keyword evidence="3" id="KW-1185">Reference proteome</keyword>
<feature type="domain" description="DUF7895" evidence="1">
    <location>
        <begin position="103"/>
        <end position="175"/>
    </location>
</feature>
<evidence type="ECO:0000259" key="1">
    <source>
        <dbReference type="Pfam" id="PF25433"/>
    </source>
</evidence>
<dbReference type="HOGENOM" id="CLU_119841_0_0_1"/>
<dbReference type="Proteomes" id="UP000032180">
    <property type="component" value="Chromosome 6"/>
</dbReference>
<dbReference type="AlphaFoldDB" id="A0A0D9WUG2"/>
<dbReference type="STRING" id="77586.A0A0D9WUG2"/>
<evidence type="ECO:0000313" key="2">
    <source>
        <dbReference type="EnsemblPlants" id="LPERR06G23800.1"/>
    </source>
</evidence>
<name>A0A0D9WUG2_9ORYZ</name>
<protein>
    <recommendedName>
        <fullName evidence="1">DUF7895 domain-containing protein</fullName>
    </recommendedName>
</protein>
<reference evidence="3" key="2">
    <citation type="submission" date="2013-12" db="EMBL/GenBank/DDBJ databases">
        <authorList>
            <person name="Yu Y."/>
            <person name="Lee S."/>
            <person name="de Baynast K."/>
            <person name="Wissotski M."/>
            <person name="Liu L."/>
            <person name="Talag J."/>
            <person name="Goicoechea J."/>
            <person name="Angelova A."/>
            <person name="Jetty R."/>
            <person name="Kudrna D."/>
            <person name="Golser W."/>
            <person name="Rivera L."/>
            <person name="Zhang J."/>
            <person name="Wing R."/>
        </authorList>
    </citation>
    <scope>NUCLEOTIDE SEQUENCE</scope>
</reference>
<dbReference type="PANTHER" id="PTHR37230">
    <property type="entry name" value="OS06G0731300 PROTEIN"/>
    <property type="match status" value="1"/>
</dbReference>
<proteinExistence type="predicted"/>
<reference evidence="2" key="3">
    <citation type="submission" date="2015-04" db="UniProtKB">
        <authorList>
            <consortium name="EnsemblPlants"/>
        </authorList>
    </citation>
    <scope>IDENTIFICATION</scope>
</reference>
<dbReference type="EnsemblPlants" id="LPERR06G23800.1">
    <property type="protein sequence ID" value="LPERR06G23800.1"/>
    <property type="gene ID" value="LPERR06G23800"/>
</dbReference>
<dbReference type="Pfam" id="PF25433">
    <property type="entry name" value="DUF7895"/>
    <property type="match status" value="1"/>
</dbReference>
<dbReference type="Gramene" id="LPERR06G23800.1">
    <property type="protein sequence ID" value="LPERR06G23800.1"/>
    <property type="gene ID" value="LPERR06G23800"/>
</dbReference>
<dbReference type="InterPro" id="IPR057217">
    <property type="entry name" value="DUF7895"/>
</dbReference>
<reference evidence="2 3" key="1">
    <citation type="submission" date="2012-08" db="EMBL/GenBank/DDBJ databases">
        <title>Oryza genome evolution.</title>
        <authorList>
            <person name="Wing R.A."/>
        </authorList>
    </citation>
    <scope>NUCLEOTIDE SEQUENCE</scope>
</reference>
<accession>A0A0D9WUG2</accession>